<name>A0A8J3BA55_9ACTN</name>
<organism evidence="1 2">
    <name type="scientific">Pilimelia anulata</name>
    <dbReference type="NCBI Taxonomy" id="53371"/>
    <lineage>
        <taxon>Bacteria</taxon>
        <taxon>Bacillati</taxon>
        <taxon>Actinomycetota</taxon>
        <taxon>Actinomycetes</taxon>
        <taxon>Micromonosporales</taxon>
        <taxon>Micromonosporaceae</taxon>
        <taxon>Pilimelia</taxon>
    </lineage>
</organism>
<dbReference type="EMBL" id="BMQB01000004">
    <property type="protein sequence ID" value="GGJ92303.1"/>
    <property type="molecule type" value="Genomic_DNA"/>
</dbReference>
<accession>A0A8J3BA55</accession>
<evidence type="ECO:0000313" key="1">
    <source>
        <dbReference type="EMBL" id="GGJ92303.1"/>
    </source>
</evidence>
<proteinExistence type="predicted"/>
<reference evidence="1" key="2">
    <citation type="submission" date="2020-09" db="EMBL/GenBank/DDBJ databases">
        <authorList>
            <person name="Sun Q."/>
            <person name="Ohkuma M."/>
        </authorList>
    </citation>
    <scope>NUCLEOTIDE SEQUENCE</scope>
    <source>
        <strain evidence="1">JCM 3090</strain>
    </source>
</reference>
<comment type="caution">
    <text evidence="1">The sequence shown here is derived from an EMBL/GenBank/DDBJ whole genome shotgun (WGS) entry which is preliminary data.</text>
</comment>
<keyword evidence="2" id="KW-1185">Reference proteome</keyword>
<sequence length="54" mass="6688">MQHCPRHLWWVPWRRIGTYGCRWYPCPDAAPPQWPPGRRSLGLEWDADTRREWR</sequence>
<dbReference type="AlphaFoldDB" id="A0A8J3BA55"/>
<reference evidence="1" key="1">
    <citation type="journal article" date="2014" name="Int. J. Syst. Evol. Microbiol.">
        <title>Complete genome sequence of Corynebacterium casei LMG S-19264T (=DSM 44701T), isolated from a smear-ripened cheese.</title>
        <authorList>
            <consortium name="US DOE Joint Genome Institute (JGI-PGF)"/>
            <person name="Walter F."/>
            <person name="Albersmeier A."/>
            <person name="Kalinowski J."/>
            <person name="Ruckert C."/>
        </authorList>
    </citation>
    <scope>NUCLEOTIDE SEQUENCE</scope>
    <source>
        <strain evidence="1">JCM 3090</strain>
    </source>
</reference>
<evidence type="ECO:0000313" key="2">
    <source>
        <dbReference type="Proteomes" id="UP000649739"/>
    </source>
</evidence>
<gene>
    <name evidence="1" type="ORF">GCM10010123_22660</name>
</gene>
<protein>
    <submittedName>
        <fullName evidence="1">Uncharacterized protein</fullName>
    </submittedName>
</protein>
<dbReference type="Proteomes" id="UP000649739">
    <property type="component" value="Unassembled WGS sequence"/>
</dbReference>